<dbReference type="AlphaFoldDB" id="A0AAN5IDB4"/>
<dbReference type="Proteomes" id="UP001328107">
    <property type="component" value="Unassembled WGS sequence"/>
</dbReference>
<organism evidence="1 2">
    <name type="scientific">Pristionchus mayeri</name>
    <dbReference type="NCBI Taxonomy" id="1317129"/>
    <lineage>
        <taxon>Eukaryota</taxon>
        <taxon>Metazoa</taxon>
        <taxon>Ecdysozoa</taxon>
        <taxon>Nematoda</taxon>
        <taxon>Chromadorea</taxon>
        <taxon>Rhabditida</taxon>
        <taxon>Rhabditina</taxon>
        <taxon>Diplogasteromorpha</taxon>
        <taxon>Diplogasteroidea</taxon>
        <taxon>Neodiplogasteridae</taxon>
        <taxon>Pristionchus</taxon>
    </lineage>
</organism>
<sequence length="160" mass="18507">SNSARLIPALFGNRLLCSPPIYYTSGMIDIGTMTFDDVDFDGHLLMELARRHLLSTERHYALCVNLQAHKHLLSECDVLLIETEVETTIRLRRRLVFLCENLAKTVYDTSLSTLTKAARLLHLKEQVADLQDHHSLLRLNKVRSVTRRLESSLRLRRERL</sequence>
<feature type="non-terminal residue" evidence="1">
    <location>
        <position position="1"/>
    </location>
</feature>
<accession>A0AAN5IDB4</accession>
<keyword evidence="2" id="KW-1185">Reference proteome</keyword>
<protein>
    <submittedName>
        <fullName evidence="1">Uncharacterized protein</fullName>
    </submittedName>
</protein>
<evidence type="ECO:0000313" key="1">
    <source>
        <dbReference type="EMBL" id="GMR60404.1"/>
    </source>
</evidence>
<evidence type="ECO:0000313" key="2">
    <source>
        <dbReference type="Proteomes" id="UP001328107"/>
    </source>
</evidence>
<feature type="non-terminal residue" evidence="1">
    <location>
        <position position="160"/>
    </location>
</feature>
<reference evidence="2" key="1">
    <citation type="submission" date="2022-10" db="EMBL/GenBank/DDBJ databases">
        <title>Genome assembly of Pristionchus species.</title>
        <authorList>
            <person name="Yoshida K."/>
            <person name="Sommer R.J."/>
        </authorList>
    </citation>
    <scope>NUCLEOTIDE SEQUENCE [LARGE SCALE GENOMIC DNA]</scope>
    <source>
        <strain evidence="2">RS5460</strain>
    </source>
</reference>
<name>A0AAN5IDB4_9BILA</name>
<comment type="caution">
    <text evidence="1">The sequence shown here is derived from an EMBL/GenBank/DDBJ whole genome shotgun (WGS) entry which is preliminary data.</text>
</comment>
<dbReference type="EMBL" id="BTRK01000006">
    <property type="protein sequence ID" value="GMR60404.1"/>
    <property type="molecule type" value="Genomic_DNA"/>
</dbReference>
<proteinExistence type="predicted"/>
<gene>
    <name evidence="1" type="ORF">PMAYCL1PPCAC_30599</name>
</gene>